<evidence type="ECO:0000313" key="3">
    <source>
        <dbReference type="Proteomes" id="UP000007730"/>
    </source>
</evidence>
<keyword evidence="3" id="KW-1185">Reference proteome</keyword>
<dbReference type="AlphaFoldDB" id="B6JCH0"/>
<proteinExistence type="predicted"/>
<dbReference type="Proteomes" id="UP000007730">
    <property type="component" value="Chromosome"/>
</dbReference>
<protein>
    <submittedName>
        <fullName evidence="2">Uncharacterized protein</fullName>
    </submittedName>
</protein>
<feature type="signal peptide" evidence="1">
    <location>
        <begin position="1"/>
        <end position="20"/>
    </location>
</feature>
<dbReference type="PATRIC" id="fig|504832.7.peg.134"/>
<accession>B6JCH0</accession>
<dbReference type="RefSeq" id="WP_012561581.1">
    <property type="nucleotide sequence ID" value="NC_011386.1"/>
</dbReference>
<dbReference type="STRING" id="504832.OCA5_c01270"/>
<dbReference type="OrthoDB" id="8138752at2"/>
<name>B6JCH0_AFIC5</name>
<feature type="chain" id="PRO_5002844557" evidence="1">
    <location>
        <begin position="21"/>
        <end position="159"/>
    </location>
</feature>
<sequence>MLHFRMLASSIPLLAVGILAGGQFTTASQPCIAVGHTSVQIATAPWQPQQHVSFTDDASRATVRVQLVDSPEMADFTVVDDVDASPDAAPTRQGCPVTAAMHYVAIAEHQKASEPIIYLSEQPGDYRLYVNSTKVSVRDAAALLIGAAPQPGQLVLSQL</sequence>
<dbReference type="KEGG" id="oca:OCAR_4404"/>
<dbReference type="KEGG" id="ocg:OCA5_c01270"/>
<organism evidence="2 3">
    <name type="scientific">Afipia carboxidovorans (strain ATCC 49405 / DSM 1227 / KCTC 32145 / OM5)</name>
    <name type="common">Oligotropha carboxidovorans</name>
    <dbReference type="NCBI Taxonomy" id="504832"/>
    <lineage>
        <taxon>Bacteria</taxon>
        <taxon>Pseudomonadati</taxon>
        <taxon>Pseudomonadota</taxon>
        <taxon>Alphaproteobacteria</taxon>
        <taxon>Hyphomicrobiales</taxon>
        <taxon>Nitrobacteraceae</taxon>
        <taxon>Afipia</taxon>
    </lineage>
</organism>
<gene>
    <name evidence="2" type="ordered locus">OCA5_c01270</name>
</gene>
<evidence type="ECO:0000256" key="1">
    <source>
        <dbReference type="SAM" id="SignalP"/>
    </source>
</evidence>
<dbReference type="eggNOG" id="ENOG5030VKT">
    <property type="taxonomic scope" value="Bacteria"/>
</dbReference>
<evidence type="ECO:0000313" key="2">
    <source>
        <dbReference type="EMBL" id="AEI04859.1"/>
    </source>
</evidence>
<keyword evidence="1" id="KW-0732">Signal</keyword>
<reference evidence="2 3" key="1">
    <citation type="journal article" date="2011" name="J. Bacteriol.">
        <title>Complete genome sequences of the chemolithoautotrophic Oligotropha carboxidovorans strains OM4 and OM5.</title>
        <authorList>
            <person name="Volland S."/>
            <person name="Rachinger M."/>
            <person name="Strittmatter A."/>
            <person name="Daniel R."/>
            <person name="Gottschalk G."/>
            <person name="Meyer O."/>
        </authorList>
    </citation>
    <scope>NUCLEOTIDE SEQUENCE [LARGE SCALE GENOMIC DNA]</scope>
    <source>
        <strain evidence="3">ATCC 49405 / DSM 1227 / KCTC 32145 / OM5</strain>
    </source>
</reference>
<dbReference type="EMBL" id="CP002826">
    <property type="protein sequence ID" value="AEI04859.1"/>
    <property type="molecule type" value="Genomic_DNA"/>
</dbReference>
<dbReference type="HOGENOM" id="CLU_1658983_0_0_5"/>